<accession>A0ABR3IVF0</accession>
<protein>
    <submittedName>
        <fullName evidence="2">Uncharacterized protein</fullName>
    </submittedName>
</protein>
<organism evidence="2 3">
    <name type="scientific">Hohenbuehelia grisea</name>
    <dbReference type="NCBI Taxonomy" id="104357"/>
    <lineage>
        <taxon>Eukaryota</taxon>
        <taxon>Fungi</taxon>
        <taxon>Dikarya</taxon>
        <taxon>Basidiomycota</taxon>
        <taxon>Agaricomycotina</taxon>
        <taxon>Agaricomycetes</taxon>
        <taxon>Agaricomycetidae</taxon>
        <taxon>Agaricales</taxon>
        <taxon>Pleurotineae</taxon>
        <taxon>Pleurotaceae</taxon>
        <taxon>Hohenbuehelia</taxon>
    </lineage>
</organism>
<feature type="compositionally biased region" description="Polar residues" evidence="1">
    <location>
        <begin position="208"/>
        <end position="218"/>
    </location>
</feature>
<feature type="compositionally biased region" description="Polar residues" evidence="1">
    <location>
        <begin position="132"/>
        <end position="142"/>
    </location>
</feature>
<dbReference type="Proteomes" id="UP001556367">
    <property type="component" value="Unassembled WGS sequence"/>
</dbReference>
<dbReference type="EMBL" id="JASNQZ010000015">
    <property type="protein sequence ID" value="KAL0947201.1"/>
    <property type="molecule type" value="Genomic_DNA"/>
</dbReference>
<feature type="region of interest" description="Disordered" evidence="1">
    <location>
        <begin position="118"/>
        <end position="316"/>
    </location>
</feature>
<feature type="compositionally biased region" description="Low complexity" evidence="1">
    <location>
        <begin position="302"/>
        <end position="312"/>
    </location>
</feature>
<evidence type="ECO:0000313" key="2">
    <source>
        <dbReference type="EMBL" id="KAL0947201.1"/>
    </source>
</evidence>
<feature type="compositionally biased region" description="Polar residues" evidence="1">
    <location>
        <begin position="250"/>
        <end position="266"/>
    </location>
</feature>
<feature type="compositionally biased region" description="Low complexity" evidence="1">
    <location>
        <begin position="395"/>
        <end position="408"/>
    </location>
</feature>
<sequence>MHVPTNSPEFLFSMPNVFIVPPEEDDVPPWCCFNADDAHYSTTQRDLSLQPSPESIQERLNYLVHESIVPATFHRTAIDQGIIMPSTKHAPSGADPYDLAEEPSVGNDSDVVEVVKVGRSTRRGTPPERCASPSTSKPMTRSKTFRSRASKALSSIKSLGKSHKSTKPSVRDVFVAAQPPMPLRPSPDGARNASDIQAQEPEPPVGQPSLSRRSSVILSNIFHPPKSRPSVDAPPVHGSDSAASSIGVPYSSTSFTLTSVRSSSPTAPTPLLQDGHYHTHDDEDEVYTVPPSDSLRPISPCFSTMTTTSTSSKMKRRFSKLNLQRIFSFSSSPSSAAPVPPTPSSESFASPRLPPNCDDVASLAGSDGSQVEDNEDMVLPTQPHGHGIPPEIGHASSTTSSASASSASMLDTPTDAAAPPMLSFTFDSDIDSVMALKMSSEDITVRASALKGRGRARGGIPDSEDDPDIEMRLDSLHFDSLSFDPETFDLSELIGSG</sequence>
<name>A0ABR3IVF0_9AGAR</name>
<gene>
    <name evidence="2" type="ORF">HGRIS_013318</name>
</gene>
<comment type="caution">
    <text evidence="2">The sequence shown here is derived from an EMBL/GenBank/DDBJ whole genome shotgun (WGS) entry which is preliminary data.</text>
</comment>
<evidence type="ECO:0000313" key="3">
    <source>
        <dbReference type="Proteomes" id="UP001556367"/>
    </source>
</evidence>
<evidence type="ECO:0000256" key="1">
    <source>
        <dbReference type="SAM" id="MobiDB-lite"/>
    </source>
</evidence>
<keyword evidence="3" id="KW-1185">Reference proteome</keyword>
<proteinExistence type="predicted"/>
<feature type="region of interest" description="Disordered" evidence="1">
    <location>
        <begin position="330"/>
        <end position="414"/>
    </location>
</feature>
<reference evidence="3" key="1">
    <citation type="submission" date="2024-06" db="EMBL/GenBank/DDBJ databases">
        <title>Multi-omics analyses provide insights into the biosynthesis of the anticancer antibiotic pleurotin in Hohenbuehelia grisea.</title>
        <authorList>
            <person name="Weaver J.A."/>
            <person name="Alberti F."/>
        </authorList>
    </citation>
    <scope>NUCLEOTIDE SEQUENCE [LARGE SCALE GENOMIC DNA]</scope>
    <source>
        <strain evidence="3">T-177</strain>
    </source>
</reference>